<dbReference type="AlphaFoldDB" id="A0A8J8Q769"/>
<dbReference type="Proteomes" id="UP000766904">
    <property type="component" value="Unassembled WGS sequence"/>
</dbReference>
<sequence length="76" mass="8213">MMEQQLTTEQLEPMPAELESPQGKLVYLYLDATGGATATDLNEALAMKKISVLSVLNSLSGQGLVEKDGDVYVPRD</sequence>
<dbReference type="InterPro" id="IPR036388">
    <property type="entry name" value="WH-like_DNA-bd_sf"/>
</dbReference>
<gene>
    <name evidence="1" type="ORF">CV102_06325</name>
</gene>
<evidence type="ECO:0000313" key="2">
    <source>
        <dbReference type="Proteomes" id="UP000766904"/>
    </source>
</evidence>
<accession>A0A8J8Q769</accession>
<proteinExistence type="predicted"/>
<organism evidence="1 2">
    <name type="scientific">Natronococcus pandeyae</name>
    <dbReference type="NCBI Taxonomy" id="2055836"/>
    <lineage>
        <taxon>Archaea</taxon>
        <taxon>Methanobacteriati</taxon>
        <taxon>Methanobacteriota</taxon>
        <taxon>Stenosarchaea group</taxon>
        <taxon>Halobacteria</taxon>
        <taxon>Halobacteriales</taxon>
        <taxon>Natrialbaceae</taxon>
        <taxon>Natronococcus</taxon>
    </lineage>
</organism>
<dbReference type="SUPFAM" id="SSF46785">
    <property type="entry name" value="Winged helix' DNA-binding domain"/>
    <property type="match status" value="1"/>
</dbReference>
<dbReference type="OrthoDB" id="182995at2157"/>
<dbReference type="RefSeq" id="WP_148857022.1">
    <property type="nucleotide sequence ID" value="NZ_PHNJ01000002.1"/>
</dbReference>
<dbReference type="InterPro" id="IPR036390">
    <property type="entry name" value="WH_DNA-bd_sf"/>
</dbReference>
<evidence type="ECO:0000313" key="1">
    <source>
        <dbReference type="EMBL" id="TYL39888.1"/>
    </source>
</evidence>
<dbReference type="Gene3D" id="1.10.10.10">
    <property type="entry name" value="Winged helix-like DNA-binding domain superfamily/Winged helix DNA-binding domain"/>
    <property type="match status" value="1"/>
</dbReference>
<name>A0A8J8Q769_9EURY</name>
<protein>
    <submittedName>
        <fullName evidence="1">MarR family transcriptional regulator</fullName>
    </submittedName>
</protein>
<keyword evidence="2" id="KW-1185">Reference proteome</keyword>
<comment type="caution">
    <text evidence="1">The sequence shown here is derived from an EMBL/GenBank/DDBJ whole genome shotgun (WGS) entry which is preliminary data.</text>
</comment>
<dbReference type="EMBL" id="PHNJ01000002">
    <property type="protein sequence ID" value="TYL39888.1"/>
    <property type="molecule type" value="Genomic_DNA"/>
</dbReference>
<reference evidence="1" key="1">
    <citation type="submission" date="2017-11" db="EMBL/GenBank/DDBJ databases">
        <authorList>
            <person name="Kajale S.C."/>
            <person name="Sharma A."/>
        </authorList>
    </citation>
    <scope>NUCLEOTIDE SEQUENCE</scope>
    <source>
        <strain evidence="1">LS1_42</strain>
    </source>
</reference>